<name>A0AAD1DAW0_SPHMI</name>
<keyword evidence="1" id="KW-1133">Transmembrane helix</keyword>
<dbReference type="RefSeq" id="WP_121052601.1">
    <property type="nucleotide sequence ID" value="NZ_AP018711.1"/>
</dbReference>
<dbReference type="InterPro" id="IPR010419">
    <property type="entry name" value="CO_DH_gsu"/>
</dbReference>
<dbReference type="PANTHER" id="PTHR38588:SF1">
    <property type="entry name" value="BLL0334 PROTEIN"/>
    <property type="match status" value="1"/>
</dbReference>
<keyword evidence="1" id="KW-0472">Membrane</keyword>
<reference evidence="3 5" key="2">
    <citation type="submission" date="2018-10" db="EMBL/GenBank/DDBJ databases">
        <title>Genomic Encyclopedia of Type Strains, Phase IV (KMG-IV): sequencing the most valuable type-strain genomes for metagenomic binning, comparative biology and taxonomic classification.</title>
        <authorList>
            <person name="Goeker M."/>
        </authorList>
    </citation>
    <scope>NUCLEOTIDE SEQUENCE [LARGE SCALE GENOMIC DNA]</scope>
    <source>
        <strain evidence="3 5">DSM 19791</strain>
    </source>
</reference>
<evidence type="ECO:0000313" key="4">
    <source>
        <dbReference type="Proteomes" id="UP000275727"/>
    </source>
</evidence>
<keyword evidence="1" id="KW-0812">Transmembrane</keyword>
<organism evidence="2 4">
    <name type="scientific">Sphingosinicella microcystinivorans</name>
    <dbReference type="NCBI Taxonomy" id="335406"/>
    <lineage>
        <taxon>Bacteria</taxon>
        <taxon>Pseudomonadati</taxon>
        <taxon>Pseudomonadota</taxon>
        <taxon>Alphaproteobacteria</taxon>
        <taxon>Sphingomonadales</taxon>
        <taxon>Sphingosinicellaceae</taxon>
        <taxon>Sphingosinicella</taxon>
    </lineage>
</organism>
<reference evidence="2 4" key="1">
    <citation type="submission" date="2018-06" db="EMBL/GenBank/DDBJ databases">
        <title>Complete Genome Sequence of the Microcystin-Degrading Bacterium Sphingosinicella microcystinivorans Strain B-9.</title>
        <authorList>
            <person name="Jin H."/>
            <person name="Nishizawa T."/>
            <person name="Guo Y."/>
            <person name="Nishizawa A."/>
            <person name="Park H."/>
            <person name="Kato H."/>
            <person name="Tsuji K."/>
            <person name="Harada K."/>
        </authorList>
    </citation>
    <scope>NUCLEOTIDE SEQUENCE [LARGE SCALE GENOMIC DNA]</scope>
    <source>
        <strain evidence="2 4">B9</strain>
    </source>
</reference>
<evidence type="ECO:0000313" key="5">
    <source>
        <dbReference type="Proteomes" id="UP000276029"/>
    </source>
</evidence>
<feature type="transmembrane region" description="Helical" evidence="1">
    <location>
        <begin position="171"/>
        <end position="189"/>
    </location>
</feature>
<dbReference type="InterPro" id="IPR023393">
    <property type="entry name" value="START-like_dom_sf"/>
</dbReference>
<accession>A0AAD1DAW0</accession>
<sequence>MDIRGDYLLPCSIDRAWEALNDPEMLKASLKGCEVLERIDDHSFKGTVSAKIGPVSARFSGTMVQSELDPPRSCRMTFEGQGGVAGFAKGGALVTLTPEDGGTRLAYDASAQVGGKLAQMGARLIEGTARSMADDFFAKFAAAVALQESAAPAAPVVAASPEPMAGDGKHVWLIIAAIIAVIAVIVGIWL</sequence>
<dbReference type="SUPFAM" id="SSF55961">
    <property type="entry name" value="Bet v1-like"/>
    <property type="match status" value="1"/>
</dbReference>
<dbReference type="KEGG" id="smic:SmB9_33140"/>
<proteinExistence type="predicted"/>
<protein>
    <submittedName>
        <fullName evidence="2">Carbon monoxide dehydrogenase</fullName>
    </submittedName>
</protein>
<dbReference type="PANTHER" id="PTHR38588">
    <property type="entry name" value="BLL0334 PROTEIN"/>
    <property type="match status" value="1"/>
</dbReference>
<keyword evidence="5" id="KW-1185">Reference proteome</keyword>
<dbReference type="CDD" id="cd05018">
    <property type="entry name" value="CoxG"/>
    <property type="match status" value="1"/>
</dbReference>
<dbReference type="Proteomes" id="UP000276029">
    <property type="component" value="Unassembled WGS sequence"/>
</dbReference>
<evidence type="ECO:0000313" key="3">
    <source>
        <dbReference type="EMBL" id="RKS86299.1"/>
    </source>
</evidence>
<gene>
    <name evidence="3" type="ORF">DFR51_3001</name>
    <name evidence="2" type="ORF">SmB9_33140</name>
</gene>
<dbReference type="EMBL" id="RBWX01000010">
    <property type="protein sequence ID" value="RKS86299.1"/>
    <property type="molecule type" value="Genomic_DNA"/>
</dbReference>
<evidence type="ECO:0000256" key="1">
    <source>
        <dbReference type="SAM" id="Phobius"/>
    </source>
</evidence>
<dbReference type="Proteomes" id="UP000275727">
    <property type="component" value="Chromosome"/>
</dbReference>
<evidence type="ECO:0000313" key="2">
    <source>
        <dbReference type="EMBL" id="BBE35656.1"/>
    </source>
</evidence>
<dbReference type="AlphaFoldDB" id="A0AAD1DAW0"/>
<dbReference type="EMBL" id="AP018711">
    <property type="protein sequence ID" value="BBE35656.1"/>
    <property type="molecule type" value="Genomic_DNA"/>
</dbReference>
<dbReference type="Gene3D" id="3.30.530.20">
    <property type="match status" value="1"/>
</dbReference>
<dbReference type="Pfam" id="PF06240">
    <property type="entry name" value="COXG"/>
    <property type="match status" value="1"/>
</dbReference>